<name>A0ACA9QWV9_9GLOM</name>
<evidence type="ECO:0000313" key="2">
    <source>
        <dbReference type="Proteomes" id="UP000789525"/>
    </source>
</evidence>
<organism evidence="1 2">
    <name type="scientific">Acaulospora colombiana</name>
    <dbReference type="NCBI Taxonomy" id="27376"/>
    <lineage>
        <taxon>Eukaryota</taxon>
        <taxon>Fungi</taxon>
        <taxon>Fungi incertae sedis</taxon>
        <taxon>Mucoromycota</taxon>
        <taxon>Glomeromycotina</taxon>
        <taxon>Glomeromycetes</taxon>
        <taxon>Diversisporales</taxon>
        <taxon>Acaulosporaceae</taxon>
        <taxon>Acaulospora</taxon>
    </lineage>
</organism>
<accession>A0ACA9QWV9</accession>
<dbReference type="Proteomes" id="UP000789525">
    <property type="component" value="Unassembled WGS sequence"/>
</dbReference>
<sequence length="199" mass="23034">TQPLPVDQLNEEINNAIEKDEREIEISSIPLAQRVSPALKQIDLYWLKRPHEILKTIIDRPHRRIKDGSVRVPDLWVRREDKSRRLLTINGRHWVYAKPTEKIDMAKERLDIDVVDVDGKGGYIVAALHEENGQEIPIVLGEDCCQSRCGTLKRHLETLWRDRKINKALRLTSEHKLDPSNPVDIAMHDDLSTHPLDDD</sequence>
<reference evidence="1" key="1">
    <citation type="submission" date="2021-06" db="EMBL/GenBank/DDBJ databases">
        <authorList>
            <person name="Kallberg Y."/>
            <person name="Tangrot J."/>
            <person name="Rosling A."/>
        </authorList>
    </citation>
    <scope>NUCLEOTIDE SEQUENCE</scope>
    <source>
        <strain evidence="1">CL356</strain>
    </source>
</reference>
<keyword evidence="2" id="KW-1185">Reference proteome</keyword>
<gene>
    <name evidence="1" type="ORF">ACOLOM_LOCUS13568</name>
</gene>
<dbReference type="EMBL" id="CAJVPT010062962">
    <property type="protein sequence ID" value="CAG8767829.1"/>
    <property type="molecule type" value="Genomic_DNA"/>
</dbReference>
<proteinExistence type="predicted"/>
<feature type="non-terminal residue" evidence="1">
    <location>
        <position position="1"/>
    </location>
</feature>
<protein>
    <submittedName>
        <fullName evidence="1">10084_t:CDS:1</fullName>
    </submittedName>
</protein>
<comment type="caution">
    <text evidence="1">The sequence shown here is derived from an EMBL/GenBank/DDBJ whole genome shotgun (WGS) entry which is preliminary data.</text>
</comment>
<feature type="non-terminal residue" evidence="1">
    <location>
        <position position="199"/>
    </location>
</feature>
<evidence type="ECO:0000313" key="1">
    <source>
        <dbReference type="EMBL" id="CAG8767829.1"/>
    </source>
</evidence>